<feature type="region of interest" description="Disordered" evidence="1">
    <location>
        <begin position="60"/>
        <end position="119"/>
    </location>
</feature>
<comment type="caution">
    <text evidence="2">The sequence shown here is derived from an EMBL/GenBank/DDBJ whole genome shotgun (WGS) entry which is preliminary data.</text>
</comment>
<feature type="compositionally biased region" description="Low complexity" evidence="1">
    <location>
        <begin position="75"/>
        <end position="112"/>
    </location>
</feature>
<evidence type="ECO:0000313" key="2">
    <source>
        <dbReference type="EMBL" id="RID91892.1"/>
    </source>
</evidence>
<gene>
    <name evidence="2" type="ORF">D2N39_11700</name>
</gene>
<evidence type="ECO:0000313" key="3">
    <source>
        <dbReference type="Proteomes" id="UP000266649"/>
    </source>
</evidence>
<organism evidence="2 3">
    <name type="scientific">Gemmobacter lutimaris</name>
    <dbReference type="NCBI Taxonomy" id="2306023"/>
    <lineage>
        <taxon>Bacteria</taxon>
        <taxon>Pseudomonadati</taxon>
        <taxon>Pseudomonadota</taxon>
        <taxon>Alphaproteobacteria</taxon>
        <taxon>Rhodobacterales</taxon>
        <taxon>Paracoccaceae</taxon>
        <taxon>Gemmobacter</taxon>
    </lineage>
</organism>
<name>A0A398BN99_9RHOB</name>
<protein>
    <submittedName>
        <fullName evidence="2">Uncharacterized protein</fullName>
    </submittedName>
</protein>
<dbReference type="EMBL" id="QXXQ01000005">
    <property type="protein sequence ID" value="RID91892.1"/>
    <property type="molecule type" value="Genomic_DNA"/>
</dbReference>
<reference evidence="2 3" key="1">
    <citation type="submission" date="2018-09" db="EMBL/GenBank/DDBJ databases">
        <title>Gemmobacter lutimaris sp. nov., a marine bacterium isolated from tidal flat.</title>
        <authorList>
            <person name="Lee D.W."/>
            <person name="Yoo Y."/>
            <person name="Kim J.-J."/>
            <person name="Kim B.S."/>
        </authorList>
    </citation>
    <scope>NUCLEOTIDE SEQUENCE [LARGE SCALE GENOMIC DNA]</scope>
    <source>
        <strain evidence="2 3">YJ-T1-11</strain>
    </source>
</reference>
<dbReference type="Proteomes" id="UP000266649">
    <property type="component" value="Unassembled WGS sequence"/>
</dbReference>
<accession>A0A398BN99</accession>
<keyword evidence="3" id="KW-1185">Reference proteome</keyword>
<dbReference type="AlphaFoldDB" id="A0A398BN99"/>
<dbReference type="RefSeq" id="WP_119134953.1">
    <property type="nucleotide sequence ID" value="NZ_QXXQ01000005.1"/>
</dbReference>
<sequence length="119" mass="12095">MNLIALTAVALGRKHSPSTVEPGAVFAAPDHIDVKRAISLGAVREATDEEAKIAQLRGKYFGRAEPESDPELAEPAPAQAKPVPQAKAPAAAAPVQAKAATQAKAPAATPAKGDGDLTI</sequence>
<evidence type="ECO:0000256" key="1">
    <source>
        <dbReference type="SAM" id="MobiDB-lite"/>
    </source>
</evidence>
<proteinExistence type="predicted"/>